<evidence type="ECO:0000256" key="10">
    <source>
        <dbReference type="ARBA" id="ARBA00023201"/>
    </source>
</evidence>
<feature type="transmembrane region" description="Helical" evidence="11">
    <location>
        <begin position="107"/>
        <end position="126"/>
    </location>
</feature>
<evidence type="ECO:0000256" key="6">
    <source>
        <dbReference type="ARBA" id="ARBA00022989"/>
    </source>
</evidence>
<dbReference type="NCBIfam" id="TIGR00773">
    <property type="entry name" value="NhaA"/>
    <property type="match status" value="1"/>
</dbReference>
<feature type="transmembrane region" description="Helical" evidence="11">
    <location>
        <begin position="400"/>
        <end position="425"/>
    </location>
</feature>
<feature type="transmembrane region" description="Helical" evidence="11">
    <location>
        <begin position="226"/>
        <end position="242"/>
    </location>
</feature>
<keyword evidence="9 11" id="KW-0472">Membrane</keyword>
<comment type="subcellular location">
    <subcellularLocation>
        <location evidence="1">Cell inner membrane</location>
        <topology evidence="1">Multi-pass membrane protein</topology>
    </subcellularLocation>
    <subcellularLocation>
        <location evidence="11">Cell membrane</location>
        <topology evidence="11">Multi-pass membrane protein</topology>
    </subcellularLocation>
</comment>
<feature type="transmembrane region" description="Helical" evidence="11">
    <location>
        <begin position="363"/>
        <end position="388"/>
    </location>
</feature>
<dbReference type="HAMAP" id="MF_01844">
    <property type="entry name" value="NhaA"/>
    <property type="match status" value="1"/>
</dbReference>
<dbReference type="AlphaFoldDB" id="A0A6J4L4Z4"/>
<proteinExistence type="inferred from homology"/>
<dbReference type="EMBL" id="CADCUH010000028">
    <property type="protein sequence ID" value="CAA9323143.1"/>
    <property type="molecule type" value="Genomic_DNA"/>
</dbReference>
<evidence type="ECO:0000256" key="9">
    <source>
        <dbReference type="ARBA" id="ARBA00023136"/>
    </source>
</evidence>
<evidence type="ECO:0000256" key="3">
    <source>
        <dbReference type="ARBA" id="ARBA00022449"/>
    </source>
</evidence>
<dbReference type="PANTHER" id="PTHR30341">
    <property type="entry name" value="SODIUM ION/PROTON ANTIPORTER NHAA-RELATED"/>
    <property type="match status" value="1"/>
</dbReference>
<feature type="transmembrane region" description="Helical" evidence="11">
    <location>
        <begin position="437"/>
        <end position="458"/>
    </location>
</feature>
<keyword evidence="7 11" id="KW-0915">Sodium</keyword>
<dbReference type="InterPro" id="IPR004670">
    <property type="entry name" value="NhaA"/>
</dbReference>
<dbReference type="InterPro" id="IPR023171">
    <property type="entry name" value="Na/H_antiporter_dom_sf"/>
</dbReference>
<comment type="function">
    <text evidence="11">Na(+)/H(+) antiporter that extrudes sodium in exchange for external protons.</text>
</comment>
<feature type="transmembrane region" description="Helical" evidence="11">
    <location>
        <begin position="138"/>
        <end position="159"/>
    </location>
</feature>
<dbReference type="GO" id="GO:0006885">
    <property type="term" value="P:regulation of pH"/>
    <property type="evidence" value="ECO:0007669"/>
    <property type="project" value="UniProtKB-UniRule"/>
</dbReference>
<keyword evidence="4 11" id="KW-1003">Cell membrane</keyword>
<dbReference type="Pfam" id="PF06965">
    <property type="entry name" value="Na_H_antiport_1"/>
    <property type="match status" value="1"/>
</dbReference>
<evidence type="ECO:0000256" key="2">
    <source>
        <dbReference type="ARBA" id="ARBA00022448"/>
    </source>
</evidence>
<evidence type="ECO:0000256" key="5">
    <source>
        <dbReference type="ARBA" id="ARBA00022692"/>
    </source>
</evidence>
<dbReference type="PANTHER" id="PTHR30341:SF0">
    <property type="entry name" value="NA(+)_H(+) ANTIPORTER NHAA"/>
    <property type="match status" value="1"/>
</dbReference>
<feature type="transmembrane region" description="Helical" evidence="11">
    <location>
        <begin position="53"/>
        <end position="75"/>
    </location>
</feature>
<dbReference type="GO" id="GO:0005886">
    <property type="term" value="C:plasma membrane"/>
    <property type="evidence" value="ECO:0007669"/>
    <property type="project" value="UniProtKB-SubCell"/>
</dbReference>
<comment type="similarity">
    <text evidence="11">Belongs to the NhaA Na(+)/H(+) (TC 2.A.33) antiporter family.</text>
</comment>
<reference evidence="13" key="1">
    <citation type="submission" date="2020-02" db="EMBL/GenBank/DDBJ databases">
        <authorList>
            <person name="Meier V. D."/>
        </authorList>
    </citation>
    <scope>NUCLEOTIDE SEQUENCE</scope>
    <source>
        <strain evidence="13">AVDCRST_MAG36</strain>
    </source>
</reference>
<sequence>MIPLRRPPKGHPGMGHNPHDDPQLTDDLWADGPSYIASDKPLARLVARPVREFLRVESAGSVLLLAAAAIALVWANSPFAASYDAFWHAHLAIDVGPLHLDESLQHWVNDALMVIFFFVVGLEIKYELVKGDLRDPRTAALPIVAAVGGMAVPAGLYLLLNGPGSPGATGWGIPMATDIAFAVGVLGLLGRRIPSAARLFLLTLAIADDIGAILVIAVFYTSDLDLAWLAVSVGVLALMVALRVLRVWTVVVYLVLGVVAWFALLQSGVHATLSGVAIGLIAPATALYKEDTVRHYARTALRDDELNPDELFRLSSLLRGAVPPVESLQSALHPVSSYVVLPVFALANAGVPLTGFGDAITSPVALGILLGLVVGKPLGILVATWLAVRLGLGDLPEGTSWTMVLGLGMVAGIGFTVSLFIAQLSFPSDDLTSDAKIGILVASAVAAVLGVLLLLLAARREGDGSAPDDDRPEEAAPAGASVATQP</sequence>
<feature type="region of interest" description="Disordered" evidence="12">
    <location>
        <begin position="1"/>
        <end position="23"/>
    </location>
</feature>
<evidence type="ECO:0000256" key="12">
    <source>
        <dbReference type="SAM" id="MobiDB-lite"/>
    </source>
</evidence>
<keyword evidence="2 11" id="KW-0813">Transport</keyword>
<keyword evidence="5 11" id="KW-0812">Transmembrane</keyword>
<feature type="region of interest" description="Disordered" evidence="12">
    <location>
        <begin position="462"/>
        <end position="486"/>
    </location>
</feature>
<keyword evidence="10 11" id="KW-0739">Sodium transport</keyword>
<evidence type="ECO:0000256" key="11">
    <source>
        <dbReference type="HAMAP-Rule" id="MF_01844"/>
    </source>
</evidence>
<feature type="transmembrane region" description="Helical" evidence="11">
    <location>
        <begin position="247"/>
        <end position="265"/>
    </location>
</feature>
<protein>
    <recommendedName>
        <fullName evidence="11">Na(+)/H(+) antiporter NhaA</fullName>
    </recommendedName>
    <alternativeName>
        <fullName evidence="11">Sodium/proton antiporter NhaA</fullName>
    </alternativeName>
</protein>
<keyword evidence="3 11" id="KW-0050">Antiport</keyword>
<feature type="transmembrane region" description="Helical" evidence="11">
    <location>
        <begin position="171"/>
        <end position="190"/>
    </location>
</feature>
<keyword evidence="8 11" id="KW-0406">Ion transport</keyword>
<comment type="catalytic activity">
    <reaction evidence="11">
        <text>Na(+)(in) + 2 H(+)(out) = Na(+)(out) + 2 H(+)(in)</text>
        <dbReference type="Rhea" id="RHEA:29251"/>
        <dbReference type="ChEBI" id="CHEBI:15378"/>
        <dbReference type="ChEBI" id="CHEBI:29101"/>
    </reaction>
</comment>
<gene>
    <name evidence="11" type="primary">nhaA</name>
    <name evidence="13" type="ORF">AVDCRST_MAG36-407</name>
</gene>
<dbReference type="Gene3D" id="1.20.1530.10">
    <property type="entry name" value="Na+/H+ antiporter like domain"/>
    <property type="match status" value="1"/>
</dbReference>
<feature type="transmembrane region" description="Helical" evidence="11">
    <location>
        <begin position="338"/>
        <end position="357"/>
    </location>
</feature>
<organism evidence="13">
    <name type="scientific">uncultured Nocardioidaceae bacterium</name>
    <dbReference type="NCBI Taxonomy" id="253824"/>
    <lineage>
        <taxon>Bacteria</taxon>
        <taxon>Bacillati</taxon>
        <taxon>Actinomycetota</taxon>
        <taxon>Actinomycetes</taxon>
        <taxon>Propionibacteriales</taxon>
        <taxon>Nocardioidaceae</taxon>
        <taxon>environmental samples</taxon>
    </lineage>
</organism>
<evidence type="ECO:0000256" key="4">
    <source>
        <dbReference type="ARBA" id="ARBA00022475"/>
    </source>
</evidence>
<name>A0A6J4L4Z4_9ACTN</name>
<evidence type="ECO:0000256" key="7">
    <source>
        <dbReference type="ARBA" id="ARBA00023053"/>
    </source>
</evidence>
<feature type="transmembrane region" description="Helical" evidence="11">
    <location>
        <begin position="199"/>
        <end position="220"/>
    </location>
</feature>
<dbReference type="GO" id="GO:0015385">
    <property type="term" value="F:sodium:proton antiporter activity"/>
    <property type="evidence" value="ECO:0007669"/>
    <property type="project" value="UniProtKB-UniRule"/>
</dbReference>
<accession>A0A6J4L4Z4</accession>
<evidence type="ECO:0000256" key="1">
    <source>
        <dbReference type="ARBA" id="ARBA00004429"/>
    </source>
</evidence>
<keyword evidence="6 11" id="KW-1133">Transmembrane helix</keyword>
<feature type="transmembrane region" description="Helical" evidence="11">
    <location>
        <begin position="271"/>
        <end position="288"/>
    </location>
</feature>
<evidence type="ECO:0000256" key="8">
    <source>
        <dbReference type="ARBA" id="ARBA00023065"/>
    </source>
</evidence>
<evidence type="ECO:0000313" key="13">
    <source>
        <dbReference type="EMBL" id="CAA9323143.1"/>
    </source>
</evidence>